<dbReference type="AlphaFoldDB" id="A0A840X741"/>
<proteinExistence type="predicted"/>
<evidence type="ECO:0000313" key="2">
    <source>
        <dbReference type="Proteomes" id="UP000552883"/>
    </source>
</evidence>
<organism evidence="1 2">
    <name type="scientific">Microcella frigidaquae</name>
    <dbReference type="NCBI Taxonomy" id="424758"/>
    <lineage>
        <taxon>Bacteria</taxon>
        <taxon>Bacillati</taxon>
        <taxon>Actinomycetota</taxon>
        <taxon>Actinomycetes</taxon>
        <taxon>Micrococcales</taxon>
        <taxon>Microbacteriaceae</taxon>
        <taxon>Microcella</taxon>
    </lineage>
</organism>
<gene>
    <name evidence="1" type="ORF">BJ959_001557</name>
</gene>
<dbReference type="Proteomes" id="UP000552883">
    <property type="component" value="Unassembled WGS sequence"/>
</dbReference>
<comment type="caution">
    <text evidence="1">The sequence shown here is derived from an EMBL/GenBank/DDBJ whole genome shotgun (WGS) entry which is preliminary data.</text>
</comment>
<keyword evidence="2" id="KW-1185">Reference proteome</keyword>
<accession>A0A840X741</accession>
<protein>
    <submittedName>
        <fullName evidence="1">Uncharacterized protein</fullName>
    </submittedName>
</protein>
<evidence type="ECO:0000313" key="1">
    <source>
        <dbReference type="EMBL" id="MBB5618061.1"/>
    </source>
</evidence>
<sequence>MTSRTLAACFVAIFLALVILSTATILLIQATA</sequence>
<dbReference type="EMBL" id="JACHBS010000001">
    <property type="protein sequence ID" value="MBB5618061.1"/>
    <property type="molecule type" value="Genomic_DNA"/>
</dbReference>
<name>A0A840X741_9MICO</name>
<reference evidence="1 2" key="1">
    <citation type="submission" date="2020-08" db="EMBL/GenBank/DDBJ databases">
        <title>Sequencing the genomes of 1000 actinobacteria strains.</title>
        <authorList>
            <person name="Klenk H.-P."/>
        </authorList>
    </citation>
    <scope>NUCLEOTIDE SEQUENCE [LARGE SCALE GENOMIC DNA]</scope>
    <source>
        <strain evidence="1 2">DSM 23889</strain>
    </source>
</reference>